<dbReference type="PATRIC" id="fig|1285586.5.peg.4521"/>
<name>R7Z8L5_LYSSH</name>
<protein>
    <recommendedName>
        <fullName evidence="1">Knr4/Smi1-like domain-containing protein</fullName>
    </recommendedName>
</protein>
<evidence type="ECO:0000259" key="1">
    <source>
        <dbReference type="Pfam" id="PF09346"/>
    </source>
</evidence>
<sequence length="285" mass="32636">MKNTHQKIDAVIEKMQAAVEKMRVQDPQFYAKYPMHLMTDAGERALRNVSEKWRLPGEYLHFLKHYVPESVTWSTDEYINLNIYGAKDVSQGQWGYNYNPVTNEDILDWPNNYLVIATDEGDPYCIDLTRGDTVIYTAEHGMGTWDFSIAYDNLVEFLQSVLLPCGAEDWEVGEDVQYDYYKVFITGEGRDKIKTLMFIKKTLSCDYSQAKSYLEKVPLLVYKGIDLGAVKIETQLKCISAEYEILKIGMDEFLIDGTPIIETSNEGALTERKSTTTKLVDFSNG</sequence>
<evidence type="ECO:0000313" key="3">
    <source>
        <dbReference type="Proteomes" id="UP000013911"/>
    </source>
</evidence>
<feature type="domain" description="Knr4/Smi1-like" evidence="1">
    <location>
        <begin position="53"/>
        <end position="159"/>
    </location>
</feature>
<reference evidence="2 3" key="1">
    <citation type="submission" date="2013-04" db="EMBL/GenBank/DDBJ databases">
        <title>Draft genome of the heavy metal tolerant bacterium Lysinibacillus sphaericus strain OT4b.31.</title>
        <authorList>
            <person name="Pena-Montenegro T.D."/>
            <person name="Dussan J."/>
        </authorList>
    </citation>
    <scope>NUCLEOTIDE SEQUENCE [LARGE SCALE GENOMIC DNA]</scope>
    <source>
        <strain evidence="2 3">OT4b.31</strain>
    </source>
</reference>
<dbReference type="Gene3D" id="3.40.1580.10">
    <property type="entry name" value="SMI1/KNR4-like"/>
    <property type="match status" value="1"/>
</dbReference>
<proteinExistence type="predicted"/>
<dbReference type="Proteomes" id="UP000013911">
    <property type="component" value="Unassembled WGS sequence"/>
</dbReference>
<accession>R7Z8L5</accession>
<organism evidence="2 3">
    <name type="scientific">Lysinibacillus sphaericus OT4b.31</name>
    <dbReference type="NCBI Taxonomy" id="1285586"/>
    <lineage>
        <taxon>Bacteria</taxon>
        <taxon>Bacillati</taxon>
        <taxon>Bacillota</taxon>
        <taxon>Bacilli</taxon>
        <taxon>Bacillales</taxon>
        <taxon>Bacillaceae</taxon>
        <taxon>Lysinibacillus</taxon>
    </lineage>
</organism>
<dbReference type="Pfam" id="PF09346">
    <property type="entry name" value="SMI1_KNR4"/>
    <property type="match status" value="1"/>
</dbReference>
<dbReference type="HOGENOM" id="CLU_1093271_0_0_9"/>
<evidence type="ECO:0000313" key="2">
    <source>
        <dbReference type="EMBL" id="EON70369.1"/>
    </source>
</evidence>
<dbReference type="EMBL" id="AQPX01000036">
    <property type="protein sequence ID" value="EON70369.1"/>
    <property type="molecule type" value="Genomic_DNA"/>
</dbReference>
<dbReference type="SUPFAM" id="SSF160631">
    <property type="entry name" value="SMI1/KNR4-like"/>
    <property type="match status" value="1"/>
</dbReference>
<gene>
    <name evidence="2" type="ORF">H131_21697</name>
</gene>
<dbReference type="eggNOG" id="ENOG502ZBFK">
    <property type="taxonomic scope" value="Bacteria"/>
</dbReference>
<dbReference type="InterPro" id="IPR037883">
    <property type="entry name" value="Knr4/Smi1-like_sf"/>
</dbReference>
<dbReference type="RefSeq" id="WP_010861238.1">
    <property type="nucleotide sequence ID" value="NZ_KB933411.1"/>
</dbReference>
<comment type="caution">
    <text evidence="2">The sequence shown here is derived from an EMBL/GenBank/DDBJ whole genome shotgun (WGS) entry which is preliminary data.</text>
</comment>
<dbReference type="AlphaFoldDB" id="R7Z8L5"/>
<dbReference type="InterPro" id="IPR018958">
    <property type="entry name" value="Knr4/Smi1-like_dom"/>
</dbReference>